<evidence type="ECO:0000256" key="1">
    <source>
        <dbReference type="SAM" id="MobiDB-lite"/>
    </source>
</evidence>
<name>A0A238YLW5_HALEZ</name>
<gene>
    <name evidence="2" type="ORF">SAMN06266787_11421</name>
</gene>
<dbReference type="AlphaFoldDB" id="A0A238YLW5"/>
<evidence type="ECO:0000313" key="2">
    <source>
        <dbReference type="EMBL" id="SNR71701.1"/>
    </source>
</evidence>
<dbReference type="RefSeq" id="WP_089309158.1">
    <property type="nucleotide sequence ID" value="NZ_FZNK01000014.1"/>
</dbReference>
<evidence type="ECO:0000313" key="3">
    <source>
        <dbReference type="Proteomes" id="UP000198297"/>
    </source>
</evidence>
<protein>
    <submittedName>
        <fullName evidence="2">Uncharacterized protein</fullName>
    </submittedName>
</protein>
<feature type="compositionally biased region" description="Polar residues" evidence="1">
    <location>
        <begin position="1"/>
        <end position="27"/>
    </location>
</feature>
<accession>A0A238YLW5</accession>
<dbReference type="EMBL" id="FZNK01000014">
    <property type="protein sequence ID" value="SNR71701.1"/>
    <property type="molecule type" value="Genomic_DNA"/>
</dbReference>
<feature type="region of interest" description="Disordered" evidence="1">
    <location>
        <begin position="1"/>
        <end position="44"/>
    </location>
</feature>
<proteinExistence type="predicted"/>
<organism evidence="2 3">
    <name type="scientific">Halorubrum ezzemoulense</name>
    <name type="common">Halorubrum chaoviator</name>
    <dbReference type="NCBI Taxonomy" id="337243"/>
    <lineage>
        <taxon>Archaea</taxon>
        <taxon>Methanobacteriati</taxon>
        <taxon>Methanobacteriota</taxon>
        <taxon>Stenosarchaea group</taxon>
        <taxon>Halobacteria</taxon>
        <taxon>Halobacteriales</taxon>
        <taxon>Haloferacaceae</taxon>
        <taxon>Halorubrum</taxon>
    </lineage>
</organism>
<reference evidence="2 3" key="1">
    <citation type="submission" date="2017-06" db="EMBL/GenBank/DDBJ databases">
        <authorList>
            <person name="Kim H.J."/>
            <person name="Triplett B.A."/>
        </authorList>
    </citation>
    <scope>NUCLEOTIDE SEQUENCE [LARGE SCALE GENOMIC DNA]</scope>
    <source>
        <strain evidence="2 3">DSM 19316</strain>
    </source>
</reference>
<sequence>MSEPQSTKQTSNTSQPARVGSANLTNTHEPEDDVRPIEAGEETSDTFQAVYTGFDDDDIEVEIVKRVPASQSPHQFGHAIIDRPEWDETKTALFQNVRVDVLDSGEEVGFDA</sequence>
<dbReference type="Proteomes" id="UP000198297">
    <property type="component" value="Unassembled WGS sequence"/>
</dbReference>